<dbReference type="EMBL" id="JAWJWE010000002">
    <property type="protein sequence ID" value="KAK6643459.1"/>
    <property type="molecule type" value="Genomic_DNA"/>
</dbReference>
<dbReference type="PROSITE" id="PS50092">
    <property type="entry name" value="TSP1"/>
    <property type="match status" value="1"/>
</dbReference>
<dbReference type="AlphaFoldDB" id="A0AAN8SCT5"/>
<dbReference type="SMART" id="SM00209">
    <property type="entry name" value="TSP1"/>
    <property type="match status" value="1"/>
</dbReference>
<dbReference type="PRINTS" id="PR01705">
    <property type="entry name" value="TSP1REPEAT"/>
</dbReference>
<keyword evidence="5" id="KW-1015">Disulfide bond</keyword>
<dbReference type="Proteomes" id="UP001372834">
    <property type="component" value="Unassembled WGS sequence"/>
</dbReference>
<dbReference type="Pfam" id="PF00090">
    <property type="entry name" value="TSP_1"/>
    <property type="match status" value="1"/>
</dbReference>
<dbReference type="FunFam" id="2.20.100.10:FF:000007">
    <property type="entry name" value="Thrombospondin 1"/>
    <property type="match status" value="1"/>
</dbReference>
<organism evidence="7 9">
    <name type="scientific">Polyplax serrata</name>
    <name type="common">Common mouse louse</name>
    <dbReference type="NCBI Taxonomy" id="468196"/>
    <lineage>
        <taxon>Eukaryota</taxon>
        <taxon>Metazoa</taxon>
        <taxon>Ecdysozoa</taxon>
        <taxon>Arthropoda</taxon>
        <taxon>Hexapoda</taxon>
        <taxon>Insecta</taxon>
        <taxon>Pterygota</taxon>
        <taxon>Neoptera</taxon>
        <taxon>Paraneoptera</taxon>
        <taxon>Psocodea</taxon>
        <taxon>Troctomorpha</taxon>
        <taxon>Phthiraptera</taxon>
        <taxon>Anoplura</taxon>
        <taxon>Polyplacidae</taxon>
        <taxon>Polyplax</taxon>
    </lineage>
</organism>
<evidence type="ECO:0000313" key="6">
    <source>
        <dbReference type="EMBL" id="KAK6630185.1"/>
    </source>
</evidence>
<sequence>MYPDNLSARFKPGDPAEGLSVEENPMVSMNGGWSQWQGWSDCSVRCGRGIRKKTRLCNHPTPLNGGQTCQGPSVMKEDCISPCPGEWNMSTVD</sequence>
<comment type="subcellular location">
    <subcellularLocation>
        <location evidence="1">Secreted</location>
    </subcellularLocation>
</comment>
<proteinExistence type="predicted"/>
<accession>A0AAN8SCT5</accession>
<gene>
    <name evidence="7" type="ORF">RUM43_004964</name>
    <name evidence="6" type="ORF">RUM44_005741</name>
</gene>
<reference evidence="7 9" key="1">
    <citation type="submission" date="2023-10" db="EMBL/GenBank/DDBJ databases">
        <title>Genomes of two closely related lineages of the louse Polyplax serrata with different host specificities.</title>
        <authorList>
            <person name="Martinu J."/>
            <person name="Tarabai H."/>
            <person name="Stefka J."/>
            <person name="Hypsa V."/>
        </authorList>
    </citation>
    <scope>NUCLEOTIDE SEQUENCE [LARGE SCALE GENOMIC DNA]</scope>
    <source>
        <strain evidence="6">98ZLc_SE</strain>
        <strain evidence="7">HR10_N</strain>
    </source>
</reference>
<dbReference type="PANTHER" id="PTHR22906:SF43">
    <property type="entry name" value="PROPERDIN"/>
    <property type="match status" value="1"/>
</dbReference>
<dbReference type="InterPro" id="IPR000884">
    <property type="entry name" value="TSP1_rpt"/>
</dbReference>
<evidence type="ECO:0000313" key="7">
    <source>
        <dbReference type="EMBL" id="KAK6643459.1"/>
    </source>
</evidence>
<dbReference type="Proteomes" id="UP001359485">
    <property type="component" value="Unassembled WGS sequence"/>
</dbReference>
<protein>
    <submittedName>
        <fullName evidence="7">Uncharacterized protein</fullName>
    </submittedName>
</protein>
<dbReference type="InterPro" id="IPR036383">
    <property type="entry name" value="TSP1_rpt_sf"/>
</dbReference>
<evidence type="ECO:0000313" key="8">
    <source>
        <dbReference type="Proteomes" id="UP001359485"/>
    </source>
</evidence>
<dbReference type="Gene3D" id="2.20.100.10">
    <property type="entry name" value="Thrombospondin type-1 (TSP1) repeat"/>
    <property type="match status" value="1"/>
</dbReference>
<keyword evidence="4" id="KW-0677">Repeat</keyword>
<evidence type="ECO:0000256" key="3">
    <source>
        <dbReference type="ARBA" id="ARBA00022729"/>
    </source>
</evidence>
<comment type="caution">
    <text evidence="7">The sequence shown here is derived from an EMBL/GenBank/DDBJ whole genome shotgun (WGS) entry which is preliminary data.</text>
</comment>
<dbReference type="InterPro" id="IPR052065">
    <property type="entry name" value="Compl_asym_regulator"/>
</dbReference>
<dbReference type="SUPFAM" id="SSF82895">
    <property type="entry name" value="TSP-1 type 1 repeat"/>
    <property type="match status" value="1"/>
</dbReference>
<name>A0AAN8SCT5_POLSC</name>
<evidence type="ECO:0000256" key="5">
    <source>
        <dbReference type="ARBA" id="ARBA00023157"/>
    </source>
</evidence>
<evidence type="ECO:0000256" key="4">
    <source>
        <dbReference type="ARBA" id="ARBA00022737"/>
    </source>
</evidence>
<evidence type="ECO:0000313" key="9">
    <source>
        <dbReference type="Proteomes" id="UP001372834"/>
    </source>
</evidence>
<dbReference type="EMBL" id="JAWJWF010000009">
    <property type="protein sequence ID" value="KAK6630185.1"/>
    <property type="molecule type" value="Genomic_DNA"/>
</dbReference>
<keyword evidence="2" id="KW-0964">Secreted</keyword>
<keyword evidence="8" id="KW-1185">Reference proteome</keyword>
<dbReference type="PANTHER" id="PTHR22906">
    <property type="entry name" value="PROPERDIN"/>
    <property type="match status" value="1"/>
</dbReference>
<evidence type="ECO:0000256" key="1">
    <source>
        <dbReference type="ARBA" id="ARBA00004613"/>
    </source>
</evidence>
<evidence type="ECO:0000256" key="2">
    <source>
        <dbReference type="ARBA" id="ARBA00022525"/>
    </source>
</evidence>
<keyword evidence="3" id="KW-0732">Signal</keyword>